<comment type="caution">
    <text evidence="1">The sequence shown here is derived from an EMBL/GenBank/DDBJ whole genome shotgun (WGS) entry which is preliminary data.</text>
</comment>
<dbReference type="SUPFAM" id="SSF52047">
    <property type="entry name" value="RNI-like"/>
    <property type="match status" value="1"/>
</dbReference>
<gene>
    <name evidence="1" type="ORF">FB45DRAFT_1082305</name>
</gene>
<dbReference type="Gene3D" id="3.80.10.10">
    <property type="entry name" value="Ribonuclease Inhibitor"/>
    <property type="match status" value="1"/>
</dbReference>
<name>A0AAD7FJ38_9AGAR</name>
<proteinExistence type="predicted"/>
<evidence type="ECO:0000313" key="1">
    <source>
        <dbReference type="EMBL" id="KAJ7627139.1"/>
    </source>
</evidence>
<accession>A0AAD7FJ38</accession>
<dbReference type="AlphaFoldDB" id="A0AAD7FJ38"/>
<dbReference type="EMBL" id="JARKIF010000011">
    <property type="protein sequence ID" value="KAJ7627139.1"/>
    <property type="molecule type" value="Genomic_DNA"/>
</dbReference>
<sequence length="409" mass="45857">MLLRYLHYAPPVISFCVEVGSSPSDASRLRSLLAPYAHRLDSLILSISPETLATFLHAPPLPPFECMQKLSIILESAPEGTDWDMELVGVSGVFAQVPELTDVSISLEHSSRAGWPLDRSFDFVAALPFTATLTNVAVTNVWLWPSETTYLLTRCAQLVCCTLWCDEIGHDIVPPTPVILPNLRELDITFLRMSARLFVDLTAPELESLSLTGCSHANFPCEAIVELTKRSSCDLKVLRLRSELSSQDTDILALLKATANLHTLELRLTPYMDFFGSDDIMHRLVEYIGRHSLDEPEMLPEILPNLRVLQLDLVEGVWEMLRSRAGQLASVILYLDEDELQFVQSAGIFQEEISYLKARGLGVELTAVELQPDAWKSDTSEEAESELENEDFDDSDFLGVFGDMHWWIT</sequence>
<keyword evidence="2" id="KW-1185">Reference proteome</keyword>
<evidence type="ECO:0000313" key="2">
    <source>
        <dbReference type="Proteomes" id="UP001221142"/>
    </source>
</evidence>
<dbReference type="InterPro" id="IPR032675">
    <property type="entry name" value="LRR_dom_sf"/>
</dbReference>
<reference evidence="1" key="1">
    <citation type="submission" date="2023-03" db="EMBL/GenBank/DDBJ databases">
        <title>Massive genome expansion in bonnet fungi (Mycena s.s.) driven by repeated elements and novel gene families across ecological guilds.</title>
        <authorList>
            <consortium name="Lawrence Berkeley National Laboratory"/>
            <person name="Harder C.B."/>
            <person name="Miyauchi S."/>
            <person name="Viragh M."/>
            <person name="Kuo A."/>
            <person name="Thoen E."/>
            <person name="Andreopoulos B."/>
            <person name="Lu D."/>
            <person name="Skrede I."/>
            <person name="Drula E."/>
            <person name="Henrissat B."/>
            <person name="Morin E."/>
            <person name="Kohler A."/>
            <person name="Barry K."/>
            <person name="LaButti K."/>
            <person name="Morin E."/>
            <person name="Salamov A."/>
            <person name="Lipzen A."/>
            <person name="Mereny Z."/>
            <person name="Hegedus B."/>
            <person name="Baldrian P."/>
            <person name="Stursova M."/>
            <person name="Weitz H."/>
            <person name="Taylor A."/>
            <person name="Grigoriev I.V."/>
            <person name="Nagy L.G."/>
            <person name="Martin F."/>
            <person name="Kauserud H."/>
        </authorList>
    </citation>
    <scope>NUCLEOTIDE SEQUENCE</scope>
    <source>
        <strain evidence="1">9284</strain>
    </source>
</reference>
<organism evidence="1 2">
    <name type="scientific">Roridomyces roridus</name>
    <dbReference type="NCBI Taxonomy" id="1738132"/>
    <lineage>
        <taxon>Eukaryota</taxon>
        <taxon>Fungi</taxon>
        <taxon>Dikarya</taxon>
        <taxon>Basidiomycota</taxon>
        <taxon>Agaricomycotina</taxon>
        <taxon>Agaricomycetes</taxon>
        <taxon>Agaricomycetidae</taxon>
        <taxon>Agaricales</taxon>
        <taxon>Marasmiineae</taxon>
        <taxon>Mycenaceae</taxon>
        <taxon>Roridomyces</taxon>
    </lineage>
</organism>
<protein>
    <recommendedName>
        <fullName evidence="3">F-box domain-containing protein</fullName>
    </recommendedName>
</protein>
<evidence type="ECO:0008006" key="3">
    <source>
        <dbReference type="Google" id="ProtNLM"/>
    </source>
</evidence>
<dbReference type="Proteomes" id="UP001221142">
    <property type="component" value="Unassembled WGS sequence"/>
</dbReference>